<dbReference type="InterPro" id="IPR012674">
    <property type="entry name" value="Calycin"/>
</dbReference>
<organism evidence="6">
    <name type="scientific">Panstrongylus lignarius</name>
    <dbReference type="NCBI Taxonomy" id="156445"/>
    <lineage>
        <taxon>Eukaryota</taxon>
        <taxon>Metazoa</taxon>
        <taxon>Ecdysozoa</taxon>
        <taxon>Arthropoda</taxon>
        <taxon>Hexapoda</taxon>
        <taxon>Insecta</taxon>
        <taxon>Pterygota</taxon>
        <taxon>Neoptera</taxon>
        <taxon>Paraneoptera</taxon>
        <taxon>Hemiptera</taxon>
        <taxon>Heteroptera</taxon>
        <taxon>Panheteroptera</taxon>
        <taxon>Cimicomorpha</taxon>
        <taxon>Reduviidae</taxon>
        <taxon>Triatominae</taxon>
        <taxon>Panstrongylus</taxon>
    </lineage>
</organism>
<name>A0A224XL38_9HEMI</name>
<evidence type="ECO:0000313" key="6">
    <source>
        <dbReference type="EMBL" id="JAW13177.1"/>
    </source>
</evidence>
<dbReference type="GO" id="GO:0030682">
    <property type="term" value="P:symbiont-mediated perturbation of host defenses"/>
    <property type="evidence" value="ECO:0007669"/>
    <property type="project" value="InterPro"/>
</dbReference>
<dbReference type="AlphaFoldDB" id="A0A224XL38"/>
<keyword evidence="3 5" id="KW-0732">Signal</keyword>
<dbReference type="Gene3D" id="2.40.128.20">
    <property type="match status" value="1"/>
</dbReference>
<dbReference type="SUPFAM" id="SSF50814">
    <property type="entry name" value="Lipocalins"/>
    <property type="match status" value="1"/>
</dbReference>
<comment type="similarity">
    <text evidence="4">Belongs to the calycin superfamily. Triabin family.</text>
</comment>
<feature type="signal peptide" evidence="5">
    <location>
        <begin position="1"/>
        <end position="18"/>
    </location>
</feature>
<evidence type="ECO:0000256" key="5">
    <source>
        <dbReference type="SAM" id="SignalP"/>
    </source>
</evidence>
<keyword evidence="2" id="KW-0964">Secreted</keyword>
<evidence type="ECO:0000256" key="3">
    <source>
        <dbReference type="ARBA" id="ARBA00022729"/>
    </source>
</evidence>
<comment type="subcellular location">
    <subcellularLocation>
        <location evidence="1">Secreted</location>
    </subcellularLocation>
</comment>
<proteinExistence type="inferred from homology"/>
<feature type="chain" id="PRO_5013324945" evidence="5">
    <location>
        <begin position="19"/>
        <end position="195"/>
    </location>
</feature>
<dbReference type="EMBL" id="GFTR01003249">
    <property type="protein sequence ID" value="JAW13177.1"/>
    <property type="molecule type" value="Transcribed_RNA"/>
</dbReference>
<dbReference type="GO" id="GO:0005576">
    <property type="term" value="C:extracellular region"/>
    <property type="evidence" value="ECO:0007669"/>
    <property type="project" value="UniProtKB-SubCell"/>
</dbReference>
<dbReference type="InterPro" id="IPR005657">
    <property type="entry name" value="Triabi/Procalin"/>
</dbReference>
<accession>A0A224XL38</accession>
<protein>
    <submittedName>
        <fullName evidence="6">Putative lipocalin-like tilipo37</fullName>
    </submittedName>
</protein>
<evidence type="ECO:0000256" key="4">
    <source>
        <dbReference type="ARBA" id="ARBA00034121"/>
    </source>
</evidence>
<evidence type="ECO:0000256" key="1">
    <source>
        <dbReference type="ARBA" id="ARBA00004613"/>
    </source>
</evidence>
<reference evidence="6" key="1">
    <citation type="journal article" date="2018" name="PLoS Negl. Trop. Dis.">
        <title>An insight into the salivary gland and fat body transcriptome of Panstrongylus lignarius (Hemiptera: Heteroptera), the main vector of Chagas disease in Peru.</title>
        <authorList>
            <person name="Nevoa J.C."/>
            <person name="Mendes M.T."/>
            <person name="da Silva M.V."/>
            <person name="Soares S.C."/>
            <person name="Oliveira C.J.F."/>
            <person name="Ribeiro J.M.C."/>
        </authorList>
    </citation>
    <scope>NUCLEOTIDE SEQUENCE</scope>
</reference>
<sequence>MKTFIVLTFIGILNLAYAAQNSECNTGWSTMVGFSASRFFEYKWYVTHIEKESNKTFCQTFDTSSSGSEYDIEFELDENGAKYPVSCDGRRERNNQLSFNCKKNGQNAFQAEITVSDTDYNDYAAIFTCITTADSKKYGNHLIVRREAGKEDIPVQIQFFTNRLNLGKCSDVTKTSKNIVDECIQKCHLLNKPTF</sequence>
<dbReference type="Pfam" id="PF03973">
    <property type="entry name" value="Triabin"/>
    <property type="match status" value="1"/>
</dbReference>
<evidence type="ECO:0000256" key="2">
    <source>
        <dbReference type="ARBA" id="ARBA00022525"/>
    </source>
</evidence>